<dbReference type="GeneID" id="111301062"/>
<evidence type="ECO:0000313" key="2">
    <source>
        <dbReference type="RefSeq" id="XP_022752307.1"/>
    </source>
</evidence>
<dbReference type="AlphaFoldDB" id="A0A6P5ZID8"/>
<evidence type="ECO:0000313" key="1">
    <source>
        <dbReference type="Proteomes" id="UP000515121"/>
    </source>
</evidence>
<dbReference type="OrthoDB" id="1001225at2759"/>
<keyword evidence="1" id="KW-1185">Reference proteome</keyword>
<reference evidence="2" key="1">
    <citation type="submission" date="2025-08" db="UniProtKB">
        <authorList>
            <consortium name="RefSeq"/>
        </authorList>
    </citation>
    <scope>IDENTIFICATION</scope>
    <source>
        <tissue evidence="2">Fruit stalk</tissue>
    </source>
</reference>
<organism evidence="1 2">
    <name type="scientific">Durio zibethinus</name>
    <name type="common">Durian</name>
    <dbReference type="NCBI Taxonomy" id="66656"/>
    <lineage>
        <taxon>Eukaryota</taxon>
        <taxon>Viridiplantae</taxon>
        <taxon>Streptophyta</taxon>
        <taxon>Embryophyta</taxon>
        <taxon>Tracheophyta</taxon>
        <taxon>Spermatophyta</taxon>
        <taxon>Magnoliopsida</taxon>
        <taxon>eudicotyledons</taxon>
        <taxon>Gunneridae</taxon>
        <taxon>Pentapetalae</taxon>
        <taxon>rosids</taxon>
        <taxon>malvids</taxon>
        <taxon>Malvales</taxon>
        <taxon>Malvaceae</taxon>
        <taxon>Helicteroideae</taxon>
        <taxon>Durio</taxon>
    </lineage>
</organism>
<dbReference type="KEGG" id="dzi:111301062"/>
<protein>
    <submittedName>
        <fullName evidence="2">Uncharacterized protein LOC111301062</fullName>
    </submittedName>
</protein>
<proteinExistence type="predicted"/>
<dbReference type="Proteomes" id="UP000515121">
    <property type="component" value="Unplaced"/>
</dbReference>
<sequence length="130" mass="14537">MVFPIFLWSLSQTKHSFQTLKPKPNLAHQPPNNHKWATLHHLNLRHVARCILKQLQPHAAAFHPTQALIAAAIGSYVIEFDALTGSKLSPIDIGSPVVRMSYSLQVSTLSLLSLRKLQGCRKSKAQGRKR</sequence>
<name>A0A6P5ZID8_DURZI</name>
<accession>A0A6P5ZID8</accession>
<dbReference type="RefSeq" id="XP_022752307.1">
    <property type="nucleotide sequence ID" value="XM_022896572.1"/>
</dbReference>
<gene>
    <name evidence="2" type="primary">LOC111301062</name>
</gene>